<keyword evidence="4" id="KW-0479">Metal-binding</keyword>
<evidence type="ECO:0000256" key="2">
    <source>
        <dbReference type="ARBA" id="ARBA00004609"/>
    </source>
</evidence>
<accession>A0AAV0B1X6</accession>
<dbReference type="PANTHER" id="PTHR46471">
    <property type="entry name" value="CHITIN DEACETYLASE"/>
    <property type="match status" value="1"/>
</dbReference>
<keyword evidence="6" id="KW-0378">Hydrolase</keyword>
<keyword evidence="5 9" id="KW-0732">Signal</keyword>
<dbReference type="InterPro" id="IPR011330">
    <property type="entry name" value="Glyco_hydro/deAcase_b/a-brl"/>
</dbReference>
<evidence type="ECO:0000256" key="3">
    <source>
        <dbReference type="ARBA" id="ARBA00022622"/>
    </source>
</evidence>
<feature type="chain" id="PRO_5043650747" evidence="9">
    <location>
        <begin position="25"/>
        <end position="302"/>
    </location>
</feature>
<comment type="cofactor">
    <cofactor evidence="1">
        <name>Co(2+)</name>
        <dbReference type="ChEBI" id="CHEBI:48828"/>
    </cofactor>
</comment>
<dbReference type="AlphaFoldDB" id="A0AAV0B1X6"/>
<evidence type="ECO:0000256" key="8">
    <source>
        <dbReference type="ARBA" id="ARBA00023288"/>
    </source>
</evidence>
<keyword evidence="8" id="KW-0449">Lipoprotein</keyword>
<proteinExistence type="predicted"/>
<organism evidence="11 12">
    <name type="scientific">Phakopsora pachyrhizi</name>
    <name type="common">Asian soybean rust disease fungus</name>
    <dbReference type="NCBI Taxonomy" id="170000"/>
    <lineage>
        <taxon>Eukaryota</taxon>
        <taxon>Fungi</taxon>
        <taxon>Dikarya</taxon>
        <taxon>Basidiomycota</taxon>
        <taxon>Pucciniomycotina</taxon>
        <taxon>Pucciniomycetes</taxon>
        <taxon>Pucciniales</taxon>
        <taxon>Phakopsoraceae</taxon>
        <taxon>Phakopsora</taxon>
    </lineage>
</organism>
<gene>
    <name evidence="11" type="ORF">PPACK8108_LOCUS11001</name>
</gene>
<evidence type="ECO:0000256" key="4">
    <source>
        <dbReference type="ARBA" id="ARBA00022723"/>
    </source>
</evidence>
<dbReference type="Pfam" id="PF01522">
    <property type="entry name" value="Polysacc_deac_1"/>
    <property type="match status" value="1"/>
</dbReference>
<keyword evidence="3" id="KW-0325">Glycoprotein</keyword>
<dbReference type="SUPFAM" id="SSF88713">
    <property type="entry name" value="Glycoside hydrolase/deacetylase"/>
    <property type="match status" value="1"/>
</dbReference>
<evidence type="ECO:0000313" key="12">
    <source>
        <dbReference type="Proteomes" id="UP001153365"/>
    </source>
</evidence>
<reference evidence="11" key="1">
    <citation type="submission" date="2022-06" db="EMBL/GenBank/DDBJ databases">
        <authorList>
            <consortium name="SYNGENTA / RWTH Aachen University"/>
        </authorList>
    </citation>
    <scope>NUCLEOTIDE SEQUENCE</scope>
</reference>
<dbReference type="Gene3D" id="3.20.20.370">
    <property type="entry name" value="Glycoside hydrolase/deacetylase"/>
    <property type="match status" value="1"/>
</dbReference>
<comment type="subcellular location">
    <subcellularLocation>
        <location evidence="2">Cell membrane</location>
        <topology evidence="2">Lipid-anchor</topology>
        <topology evidence="2">GPI-anchor</topology>
    </subcellularLocation>
</comment>
<evidence type="ECO:0000256" key="1">
    <source>
        <dbReference type="ARBA" id="ARBA00001941"/>
    </source>
</evidence>
<feature type="domain" description="NodB homology" evidence="10">
    <location>
        <begin position="88"/>
        <end position="270"/>
    </location>
</feature>
<dbReference type="PANTHER" id="PTHR46471:SF2">
    <property type="entry name" value="CHITIN DEACETYLASE-RELATED"/>
    <property type="match status" value="1"/>
</dbReference>
<dbReference type="GO" id="GO:0098552">
    <property type="term" value="C:side of membrane"/>
    <property type="evidence" value="ECO:0007669"/>
    <property type="project" value="UniProtKB-KW"/>
</dbReference>
<evidence type="ECO:0000256" key="5">
    <source>
        <dbReference type="ARBA" id="ARBA00022729"/>
    </source>
</evidence>
<sequence>MFCSGERIITYFLVIVPLSTLALPQKTLNKTLDDPSIWSPFKNDFDLERISNSQKKTGKASVQTNSLVSYSQPQLSTVPIYTSCSAPNAFSLTFDDGPSAFSSDLDGLMGYAGSKASYFINGNNVGCIYDYADLLKQRFINGHLIGSHTWSHPVLTECSYETIHNELALLENAMIKILGVKPLYFRPPYGAYNDLVLQVLAERGYKGLILWNQDLKDSDSVPQGSPEMIEAFKTFPSQSISLSHETMKTTVAEVMPLAIPDLKSKGYNLISAAACLNQGTNSSEWYTYVQEPSTRDDSWRCS</sequence>
<evidence type="ECO:0000256" key="9">
    <source>
        <dbReference type="SAM" id="SignalP"/>
    </source>
</evidence>
<feature type="signal peptide" evidence="9">
    <location>
        <begin position="1"/>
        <end position="24"/>
    </location>
</feature>
<keyword evidence="12" id="KW-1185">Reference proteome</keyword>
<name>A0AAV0B1X6_PHAPC</name>
<evidence type="ECO:0000259" key="10">
    <source>
        <dbReference type="PROSITE" id="PS51677"/>
    </source>
</evidence>
<dbReference type="GO" id="GO:0005886">
    <property type="term" value="C:plasma membrane"/>
    <property type="evidence" value="ECO:0007669"/>
    <property type="project" value="UniProtKB-SubCell"/>
</dbReference>
<dbReference type="PROSITE" id="PS51677">
    <property type="entry name" value="NODB"/>
    <property type="match status" value="1"/>
</dbReference>
<comment type="caution">
    <text evidence="11">The sequence shown here is derived from an EMBL/GenBank/DDBJ whole genome shotgun (WGS) entry which is preliminary data.</text>
</comment>
<dbReference type="GO" id="GO:0046872">
    <property type="term" value="F:metal ion binding"/>
    <property type="evidence" value="ECO:0007669"/>
    <property type="project" value="UniProtKB-KW"/>
</dbReference>
<protein>
    <submittedName>
        <fullName evidence="11">Expressed protein</fullName>
    </submittedName>
</protein>
<dbReference type="GO" id="GO:0016810">
    <property type="term" value="F:hydrolase activity, acting on carbon-nitrogen (but not peptide) bonds"/>
    <property type="evidence" value="ECO:0007669"/>
    <property type="project" value="InterPro"/>
</dbReference>
<evidence type="ECO:0000256" key="6">
    <source>
        <dbReference type="ARBA" id="ARBA00022801"/>
    </source>
</evidence>
<keyword evidence="7" id="KW-0119">Carbohydrate metabolism</keyword>
<keyword evidence="3" id="KW-0472">Membrane</keyword>
<keyword evidence="3" id="KW-0336">GPI-anchor</keyword>
<dbReference type="EMBL" id="CALTRL010002517">
    <property type="protein sequence ID" value="CAH7675919.1"/>
    <property type="molecule type" value="Genomic_DNA"/>
</dbReference>
<dbReference type="Proteomes" id="UP001153365">
    <property type="component" value="Unassembled WGS sequence"/>
</dbReference>
<dbReference type="InterPro" id="IPR002509">
    <property type="entry name" value="NODB_dom"/>
</dbReference>
<evidence type="ECO:0000313" key="11">
    <source>
        <dbReference type="EMBL" id="CAH7675919.1"/>
    </source>
</evidence>
<evidence type="ECO:0000256" key="7">
    <source>
        <dbReference type="ARBA" id="ARBA00023277"/>
    </source>
</evidence>
<dbReference type="GO" id="GO:0005975">
    <property type="term" value="P:carbohydrate metabolic process"/>
    <property type="evidence" value="ECO:0007669"/>
    <property type="project" value="InterPro"/>
</dbReference>
<dbReference type="CDD" id="cd10951">
    <property type="entry name" value="CE4_ClCDA_like"/>
    <property type="match status" value="1"/>
</dbReference>